<name>A0ABS2F4Y1_9ACTN</name>
<dbReference type="Pfam" id="PF10031">
    <property type="entry name" value="DUF2273"/>
    <property type="match status" value="1"/>
</dbReference>
<dbReference type="EMBL" id="JACSNQ010000027">
    <property type="protein sequence ID" value="MBM6775617.1"/>
    <property type="molecule type" value="Genomic_DNA"/>
</dbReference>
<keyword evidence="2" id="KW-0812">Transmembrane</keyword>
<proteinExistence type="predicted"/>
<feature type="transmembrane region" description="Helical" evidence="2">
    <location>
        <begin position="103"/>
        <end position="121"/>
    </location>
</feature>
<feature type="compositionally biased region" description="Basic and acidic residues" evidence="1">
    <location>
        <begin position="1"/>
        <end position="17"/>
    </location>
</feature>
<evidence type="ECO:0000256" key="1">
    <source>
        <dbReference type="SAM" id="MobiDB-lite"/>
    </source>
</evidence>
<gene>
    <name evidence="3" type="ORF">H9X80_08715</name>
</gene>
<dbReference type="Proteomes" id="UP000712527">
    <property type="component" value="Unassembled WGS sequence"/>
</dbReference>
<dbReference type="InterPro" id="IPR018730">
    <property type="entry name" value="DUF2273"/>
</dbReference>
<organism evidence="3 4">
    <name type="scientific">Olsenella profusa</name>
    <dbReference type="NCBI Taxonomy" id="138595"/>
    <lineage>
        <taxon>Bacteria</taxon>
        <taxon>Bacillati</taxon>
        <taxon>Actinomycetota</taxon>
        <taxon>Coriobacteriia</taxon>
        <taxon>Coriobacteriales</taxon>
        <taxon>Atopobiaceae</taxon>
        <taxon>Olsenella</taxon>
    </lineage>
</organism>
<keyword evidence="2" id="KW-0472">Membrane</keyword>
<feature type="region of interest" description="Disordered" evidence="1">
    <location>
        <begin position="1"/>
        <end position="58"/>
    </location>
</feature>
<comment type="caution">
    <text evidence="3">The sequence shown here is derived from an EMBL/GenBank/DDBJ whole genome shotgun (WGS) entry which is preliminary data.</text>
</comment>
<keyword evidence="2" id="KW-1133">Transmembrane helix</keyword>
<protein>
    <submittedName>
        <fullName evidence="3">DUF2273 domain-containing protein</fullName>
    </submittedName>
</protein>
<evidence type="ECO:0000313" key="4">
    <source>
        <dbReference type="Proteomes" id="UP000712527"/>
    </source>
</evidence>
<feature type="compositionally biased region" description="Low complexity" evidence="1">
    <location>
        <begin position="32"/>
        <end position="43"/>
    </location>
</feature>
<sequence>MADRDDRRPKVEVEQGEKNPAADASPAGEKNGAAGTTGTAGAAPRVETGPATADAGASLRGAGSCVRSWVSATFPGNENAFWGGVVGLVAALVLIAIGPWYAFVIAALILVGVAVGQLVDGDPKIINALRRLFSRGNQ</sequence>
<evidence type="ECO:0000313" key="3">
    <source>
        <dbReference type="EMBL" id="MBM6775617.1"/>
    </source>
</evidence>
<accession>A0ABS2F4Y1</accession>
<evidence type="ECO:0000256" key="2">
    <source>
        <dbReference type="SAM" id="Phobius"/>
    </source>
</evidence>
<keyword evidence="4" id="KW-1185">Reference proteome</keyword>
<reference evidence="3 4" key="1">
    <citation type="journal article" date="2021" name="Sci. Rep.">
        <title>The distribution of antibiotic resistance genes in chicken gut microbiota commensals.</title>
        <authorList>
            <person name="Juricova H."/>
            <person name="Matiasovicova J."/>
            <person name="Kubasova T."/>
            <person name="Cejkova D."/>
            <person name="Rychlik I."/>
        </authorList>
    </citation>
    <scope>NUCLEOTIDE SEQUENCE [LARGE SCALE GENOMIC DNA]</scope>
    <source>
        <strain evidence="3 4">An794</strain>
    </source>
</reference>
<dbReference type="RefSeq" id="WP_204793951.1">
    <property type="nucleotide sequence ID" value="NZ_JACSNQ010000027.1"/>
</dbReference>